<protein>
    <recommendedName>
        <fullName evidence="2">Thioredoxin domain-containing protein</fullName>
    </recommendedName>
</protein>
<evidence type="ECO:0000313" key="1">
    <source>
        <dbReference type="EMBL" id="QHU26382.1"/>
    </source>
</evidence>
<proteinExistence type="predicted"/>
<dbReference type="AlphaFoldDB" id="A0A6C0LAR0"/>
<organism evidence="1">
    <name type="scientific">viral metagenome</name>
    <dbReference type="NCBI Taxonomy" id="1070528"/>
    <lineage>
        <taxon>unclassified sequences</taxon>
        <taxon>metagenomes</taxon>
        <taxon>organismal metagenomes</taxon>
    </lineage>
</organism>
<evidence type="ECO:0008006" key="2">
    <source>
        <dbReference type="Google" id="ProtNLM"/>
    </source>
</evidence>
<sequence>MRPIAVTCVIHPVKEQVAPALDKILTYCEENSIPFAVRTFNPRKYSDDCTFIEKLPSIHIYKGSAYTNTHSVEEGVYALQSVHAKQQEKQQEHYRRVRGNRIFWWL</sequence>
<dbReference type="EMBL" id="MN740439">
    <property type="protein sequence ID" value="QHU26382.1"/>
    <property type="molecule type" value="Genomic_DNA"/>
</dbReference>
<name>A0A6C0LAR0_9ZZZZ</name>
<accession>A0A6C0LAR0</accession>
<reference evidence="1" key="1">
    <citation type="journal article" date="2020" name="Nature">
        <title>Giant virus diversity and host interactions through global metagenomics.</title>
        <authorList>
            <person name="Schulz F."/>
            <person name="Roux S."/>
            <person name="Paez-Espino D."/>
            <person name="Jungbluth S."/>
            <person name="Walsh D.A."/>
            <person name="Denef V.J."/>
            <person name="McMahon K.D."/>
            <person name="Konstantinidis K.T."/>
            <person name="Eloe-Fadrosh E.A."/>
            <person name="Kyrpides N.C."/>
            <person name="Woyke T."/>
        </authorList>
    </citation>
    <scope>NUCLEOTIDE SEQUENCE</scope>
    <source>
        <strain evidence="1">GVMAG-M-3300027759-16</strain>
    </source>
</reference>